<organism evidence="1 2">
    <name type="scientific">Solea senegalensis</name>
    <name type="common">Senegalese sole</name>
    <dbReference type="NCBI Taxonomy" id="28829"/>
    <lineage>
        <taxon>Eukaryota</taxon>
        <taxon>Metazoa</taxon>
        <taxon>Chordata</taxon>
        <taxon>Craniata</taxon>
        <taxon>Vertebrata</taxon>
        <taxon>Euteleostomi</taxon>
        <taxon>Actinopterygii</taxon>
        <taxon>Neopterygii</taxon>
        <taxon>Teleostei</taxon>
        <taxon>Neoteleostei</taxon>
        <taxon>Acanthomorphata</taxon>
        <taxon>Carangaria</taxon>
        <taxon>Pleuronectiformes</taxon>
        <taxon>Pleuronectoidei</taxon>
        <taxon>Soleidae</taxon>
        <taxon>Solea</taxon>
    </lineage>
</organism>
<dbReference type="EMBL" id="JAGKHQ010000002">
    <property type="protein sequence ID" value="KAG7523314.1"/>
    <property type="molecule type" value="Genomic_DNA"/>
</dbReference>
<proteinExistence type="predicted"/>
<comment type="caution">
    <text evidence="1">The sequence shown here is derived from an EMBL/GenBank/DDBJ whole genome shotgun (WGS) entry which is preliminary data.</text>
</comment>
<sequence length="82" mass="9301">MTNRYINYNEPCYPLSSVVLLLLREQLAELVIKHHDHAPTCPLSHARGAVPHKQHKGTLEEEIRFHNKTSLPLTAAAQGEQH</sequence>
<dbReference type="Proteomes" id="UP000693946">
    <property type="component" value="Linkage Group LG10"/>
</dbReference>
<gene>
    <name evidence="1" type="ORF">JOB18_043667</name>
</gene>
<protein>
    <submittedName>
        <fullName evidence="1">Uncharacterized protein</fullName>
    </submittedName>
</protein>
<evidence type="ECO:0000313" key="1">
    <source>
        <dbReference type="EMBL" id="KAG7523314.1"/>
    </source>
</evidence>
<keyword evidence="2" id="KW-1185">Reference proteome</keyword>
<name>A0AAV6T1S8_SOLSE</name>
<evidence type="ECO:0000313" key="2">
    <source>
        <dbReference type="Proteomes" id="UP000693946"/>
    </source>
</evidence>
<reference evidence="1 2" key="1">
    <citation type="journal article" date="2021" name="Sci. Rep.">
        <title>Chromosome anchoring in Senegalese sole (Solea senegalensis) reveals sex-associated markers and genome rearrangements in flatfish.</title>
        <authorList>
            <person name="Guerrero-Cozar I."/>
            <person name="Gomez-Garrido J."/>
            <person name="Berbel C."/>
            <person name="Martinez-Blanch J.F."/>
            <person name="Alioto T."/>
            <person name="Claros M.G."/>
            <person name="Gagnaire P.A."/>
            <person name="Manchado M."/>
        </authorList>
    </citation>
    <scope>NUCLEOTIDE SEQUENCE [LARGE SCALE GENOMIC DNA]</scope>
    <source>
        <strain evidence="1">Sse05_10M</strain>
    </source>
</reference>
<dbReference type="AlphaFoldDB" id="A0AAV6T1S8"/>
<accession>A0AAV6T1S8</accession>